<dbReference type="Proteomes" id="UP000324832">
    <property type="component" value="Unassembled WGS sequence"/>
</dbReference>
<evidence type="ECO:0000313" key="8">
    <source>
        <dbReference type="Proteomes" id="UP000324832"/>
    </source>
</evidence>
<dbReference type="Gene3D" id="1.20.890.10">
    <property type="entry name" value="cAMP-dependent protein kinase regulatory subunit, dimerization-anchoring domain"/>
    <property type="match status" value="1"/>
</dbReference>
<organism evidence="7 8">
    <name type="scientific">Leptidea sinapis</name>
    <dbReference type="NCBI Taxonomy" id="189913"/>
    <lineage>
        <taxon>Eukaryota</taxon>
        <taxon>Metazoa</taxon>
        <taxon>Ecdysozoa</taxon>
        <taxon>Arthropoda</taxon>
        <taxon>Hexapoda</taxon>
        <taxon>Insecta</taxon>
        <taxon>Pterygota</taxon>
        <taxon>Neoptera</taxon>
        <taxon>Endopterygota</taxon>
        <taxon>Lepidoptera</taxon>
        <taxon>Glossata</taxon>
        <taxon>Ditrysia</taxon>
        <taxon>Papilionoidea</taxon>
        <taxon>Pieridae</taxon>
        <taxon>Dismorphiinae</taxon>
        <taxon>Leptidea</taxon>
    </lineage>
</organism>
<comment type="similarity">
    <text evidence="5">Belongs to the ropporin family.</text>
</comment>
<name>A0A5E4QX88_9NEOP</name>
<dbReference type="GO" id="GO:0031514">
    <property type="term" value="C:motile cilium"/>
    <property type="evidence" value="ECO:0007669"/>
    <property type="project" value="UniProtKB-SubCell"/>
</dbReference>
<protein>
    <recommendedName>
        <fullName evidence="9">RIIa domain-containing protein</fullName>
    </recommendedName>
</protein>
<dbReference type="PANTHER" id="PTHR14952">
    <property type="entry name" value="ROPPORIN-1-LIKE PROTEIN"/>
    <property type="match status" value="1"/>
</dbReference>
<keyword evidence="2" id="KW-0282">Flagellum</keyword>
<dbReference type="SUPFAM" id="SSF47391">
    <property type="entry name" value="Dimerization-anchoring domain of cAMP-dependent PK regulatory subunit"/>
    <property type="match status" value="1"/>
</dbReference>
<accession>A0A5E4QX88</accession>
<proteinExistence type="inferred from homology"/>
<keyword evidence="4" id="KW-0966">Cell projection</keyword>
<dbReference type="AlphaFoldDB" id="A0A5E4QX88"/>
<dbReference type="PANTHER" id="PTHR14952:SF9">
    <property type="entry name" value="EF-HAND DOMAIN-CONTAINING PROTEIN"/>
    <property type="match status" value="1"/>
</dbReference>
<sequence>MPELIEQMYCSQQIVIPPKFPYILKRFCKAAIKTQPYDLLRWSYEYFTALAERRPPPVKLRLEYPVFSTEGGLTRGCLKVLANQLIGMTSVPLTKIKTAWKGFCLDSQELKRILCLCEVYLRHDMVPFLHFIAVAGGLLTKSLTHTMILLCETLTKEPDGGSSAIPAEDFLFMYRLLARMDASKNCKYIDGFREGVTLPEEIVEEETLKTESYHAEEESFDEFWQDNEDLQRLVVINDSVPRTSRLSEKLNMPVIGHIERSPSVERAGQIERENYLRERKGAAHPSAEIEEKMRDLSSTRVAKEDVKPKPEKAEKSVRDVEIIVTDEDDNELPYEIFGEPKTVVEAEVEDEEKRDEEPEADNEEEKPAESEPAFDVQQFVNNLYKDREERREDLEKTFLEIAHIVDRFKSANYDLGTVAGRQMSTTSGEFIVHHVEKDIMDYINQQIEVLPDPDLKKKKAKPEEVAMVRDILVNFLDENMDVIIPELEEAEEEEQPIPDIVMVYAVPGIGPPVDEDICVEFENYILEVSKVQGEVVMPRNIRHFLCPPMEKCEEYQYDEGKKEEVPMAGVITD</sequence>
<feature type="compositionally biased region" description="Acidic residues" evidence="6">
    <location>
        <begin position="346"/>
        <end position="366"/>
    </location>
</feature>
<keyword evidence="3" id="KW-0969">Cilium</keyword>
<evidence type="ECO:0000256" key="3">
    <source>
        <dbReference type="ARBA" id="ARBA00023069"/>
    </source>
</evidence>
<evidence type="ECO:0000313" key="7">
    <source>
        <dbReference type="EMBL" id="VVD02620.1"/>
    </source>
</evidence>
<evidence type="ECO:0008006" key="9">
    <source>
        <dbReference type="Google" id="ProtNLM"/>
    </source>
</evidence>
<evidence type="ECO:0000256" key="4">
    <source>
        <dbReference type="ARBA" id="ARBA00023273"/>
    </source>
</evidence>
<comment type="subcellular location">
    <subcellularLocation>
        <location evidence="1">Cell projection</location>
        <location evidence="1">Cilium</location>
        <location evidence="1">Flagellum</location>
    </subcellularLocation>
</comment>
<keyword evidence="8" id="KW-1185">Reference proteome</keyword>
<evidence type="ECO:0000256" key="5">
    <source>
        <dbReference type="ARBA" id="ARBA00035651"/>
    </source>
</evidence>
<reference evidence="7 8" key="1">
    <citation type="submission" date="2017-07" db="EMBL/GenBank/DDBJ databases">
        <authorList>
            <person name="Talla V."/>
            <person name="Backstrom N."/>
        </authorList>
    </citation>
    <scope>NUCLEOTIDE SEQUENCE [LARGE SCALE GENOMIC DNA]</scope>
</reference>
<evidence type="ECO:0000256" key="6">
    <source>
        <dbReference type="SAM" id="MobiDB-lite"/>
    </source>
</evidence>
<dbReference type="EMBL" id="FZQP02006188">
    <property type="protein sequence ID" value="VVD02620.1"/>
    <property type="molecule type" value="Genomic_DNA"/>
</dbReference>
<feature type="region of interest" description="Disordered" evidence="6">
    <location>
        <begin position="278"/>
        <end position="314"/>
    </location>
</feature>
<evidence type="ECO:0000256" key="1">
    <source>
        <dbReference type="ARBA" id="ARBA00004230"/>
    </source>
</evidence>
<gene>
    <name evidence="7" type="ORF">LSINAPIS_LOCUS12795</name>
</gene>
<feature type="region of interest" description="Disordered" evidence="6">
    <location>
        <begin position="343"/>
        <end position="374"/>
    </location>
</feature>
<evidence type="ECO:0000256" key="2">
    <source>
        <dbReference type="ARBA" id="ARBA00022846"/>
    </source>
</evidence>